<evidence type="ECO:0000259" key="3">
    <source>
        <dbReference type="Pfam" id="PF00225"/>
    </source>
</evidence>
<dbReference type="SUPFAM" id="SSF52540">
    <property type="entry name" value="P-loop containing nucleoside triphosphate hydrolases"/>
    <property type="match status" value="1"/>
</dbReference>
<dbReference type="GO" id="GO:0008017">
    <property type="term" value="F:microtubule binding"/>
    <property type="evidence" value="ECO:0007669"/>
    <property type="project" value="InterPro"/>
</dbReference>
<dbReference type="Gene3D" id="3.80.10.10">
    <property type="entry name" value="Ribonuclease Inhibitor"/>
    <property type="match status" value="1"/>
</dbReference>
<comment type="caution">
    <text evidence="5">The sequence shown here is derived from an EMBL/GenBank/DDBJ whole genome shotgun (WGS) entry which is preliminary data.</text>
</comment>
<dbReference type="PANTHER" id="PTHR34223">
    <property type="entry name" value="OS11G0201299 PROTEIN"/>
    <property type="match status" value="1"/>
</dbReference>
<dbReference type="GO" id="GO:0005874">
    <property type="term" value="C:microtubule"/>
    <property type="evidence" value="ECO:0007669"/>
    <property type="project" value="UniProtKB-KW"/>
</dbReference>
<organism evidence="5 6">
    <name type="scientific">Carex littledalei</name>
    <dbReference type="NCBI Taxonomy" id="544730"/>
    <lineage>
        <taxon>Eukaryota</taxon>
        <taxon>Viridiplantae</taxon>
        <taxon>Streptophyta</taxon>
        <taxon>Embryophyta</taxon>
        <taxon>Tracheophyta</taxon>
        <taxon>Spermatophyta</taxon>
        <taxon>Magnoliopsida</taxon>
        <taxon>Liliopsida</taxon>
        <taxon>Poales</taxon>
        <taxon>Cyperaceae</taxon>
        <taxon>Cyperoideae</taxon>
        <taxon>Cariceae</taxon>
        <taxon>Carex</taxon>
        <taxon>Carex subgen. Euthyceras</taxon>
    </lineage>
</organism>
<dbReference type="Pfam" id="PF00225">
    <property type="entry name" value="Kinesin"/>
    <property type="match status" value="1"/>
</dbReference>
<dbReference type="InterPro" id="IPR053197">
    <property type="entry name" value="F-box_SCFL_complex_component"/>
</dbReference>
<dbReference type="Gene3D" id="3.40.850.10">
    <property type="entry name" value="Kinesin motor domain"/>
    <property type="match status" value="1"/>
</dbReference>
<evidence type="ECO:0000259" key="4">
    <source>
        <dbReference type="Pfam" id="PF24758"/>
    </source>
</evidence>
<dbReference type="InterPro" id="IPR027417">
    <property type="entry name" value="P-loop_NTPase"/>
</dbReference>
<keyword evidence="6" id="KW-1185">Reference proteome</keyword>
<evidence type="ECO:0000313" key="5">
    <source>
        <dbReference type="EMBL" id="KAF3338798.1"/>
    </source>
</evidence>
<proteinExistence type="predicted"/>
<dbReference type="GO" id="GO:0003777">
    <property type="term" value="F:microtubule motor activity"/>
    <property type="evidence" value="ECO:0007669"/>
    <property type="project" value="InterPro"/>
</dbReference>
<evidence type="ECO:0000256" key="2">
    <source>
        <dbReference type="ARBA" id="ARBA00023175"/>
    </source>
</evidence>
<accession>A0A833RPC9</accession>
<dbReference type="SUPFAM" id="SSF52047">
    <property type="entry name" value="RNI-like"/>
    <property type="match status" value="1"/>
</dbReference>
<keyword evidence="2" id="KW-0505">Motor protein</keyword>
<evidence type="ECO:0000313" key="6">
    <source>
        <dbReference type="Proteomes" id="UP000623129"/>
    </source>
</evidence>
<gene>
    <name evidence="5" type="ORF">FCM35_KLT16269</name>
</gene>
<dbReference type="Proteomes" id="UP000623129">
    <property type="component" value="Unassembled WGS sequence"/>
</dbReference>
<dbReference type="PRINTS" id="PR00380">
    <property type="entry name" value="KINESINHEAVY"/>
</dbReference>
<dbReference type="GO" id="GO:0007018">
    <property type="term" value="P:microtubule-based movement"/>
    <property type="evidence" value="ECO:0007669"/>
    <property type="project" value="InterPro"/>
</dbReference>
<dbReference type="OrthoDB" id="609338at2759"/>
<dbReference type="GO" id="GO:0005524">
    <property type="term" value="F:ATP binding"/>
    <property type="evidence" value="ECO:0007669"/>
    <property type="project" value="InterPro"/>
</dbReference>
<dbReference type="InterPro" id="IPR032675">
    <property type="entry name" value="LRR_dom_sf"/>
</dbReference>
<dbReference type="AlphaFoldDB" id="A0A833RPC9"/>
<keyword evidence="1" id="KW-0493">Microtubule</keyword>
<feature type="domain" description="Kinesin motor" evidence="3">
    <location>
        <begin position="298"/>
        <end position="336"/>
    </location>
</feature>
<protein>
    <submittedName>
        <fullName evidence="5">FBD-associated F-box protein</fullName>
    </submittedName>
</protein>
<dbReference type="Pfam" id="PF24758">
    <property type="entry name" value="LRR_At5g56370"/>
    <property type="match status" value="1"/>
</dbReference>
<sequence>MTWILYVIKCNAKVIKLNVGYKRLPPCMFNSETLEELSLFIFLKDKALGSRAINLPRLKKLKLYVDSYDSDILNKLALGCPELEVLTLHAYHINIRVVSFPKLKYLKVNSWGKDTWVESIRTPNLVSLVLVGFAKHFKETSLEKMPSLMNATISLWRCYCFDVEKCNLLRDVANVRNLELTGSTIQALIEKGLPRCPTLFNLTTLSLRYFCMICHSNECKNLDEIEVELERINVRTKQVVNALVESLAELKTTHLILSVRYNRPRLERRNLDLRWADGNSTSHKHDKDREVPVQVVLRCSRSHVVFSINIHMKEKWGDEELFKYGRLSLVDLAGSDS</sequence>
<dbReference type="InterPro" id="IPR001752">
    <property type="entry name" value="Kinesin_motor_dom"/>
</dbReference>
<dbReference type="InterPro" id="IPR036961">
    <property type="entry name" value="Kinesin_motor_dom_sf"/>
</dbReference>
<evidence type="ECO:0000256" key="1">
    <source>
        <dbReference type="ARBA" id="ARBA00022701"/>
    </source>
</evidence>
<name>A0A833RPC9_9POAL</name>
<feature type="domain" description="F-box/LRR-repeat protein 15/At3g58940/PEG3-like LRR" evidence="4">
    <location>
        <begin position="22"/>
        <end position="130"/>
    </location>
</feature>
<dbReference type="EMBL" id="SWLB01000004">
    <property type="protein sequence ID" value="KAF3338798.1"/>
    <property type="molecule type" value="Genomic_DNA"/>
</dbReference>
<dbReference type="InterPro" id="IPR055411">
    <property type="entry name" value="LRR_FXL15/At3g58940/PEG3-like"/>
</dbReference>
<reference evidence="5" key="1">
    <citation type="submission" date="2020-01" db="EMBL/GenBank/DDBJ databases">
        <title>Genome sequence of Kobresia littledalei, the first chromosome-level genome in the family Cyperaceae.</title>
        <authorList>
            <person name="Qu G."/>
        </authorList>
    </citation>
    <scope>NUCLEOTIDE SEQUENCE</scope>
    <source>
        <strain evidence="5">C.B.Clarke</strain>
        <tissue evidence="5">Leaf</tissue>
    </source>
</reference>